<comment type="caution">
    <text evidence="5">The sequence shown here is derived from an EMBL/GenBank/DDBJ whole genome shotgun (WGS) entry which is preliminary data.</text>
</comment>
<organism evidence="5 6">
    <name type="scientific">Acropora cervicornis</name>
    <name type="common">Staghorn coral</name>
    <dbReference type="NCBI Taxonomy" id="6130"/>
    <lineage>
        <taxon>Eukaryota</taxon>
        <taxon>Metazoa</taxon>
        <taxon>Cnidaria</taxon>
        <taxon>Anthozoa</taxon>
        <taxon>Hexacorallia</taxon>
        <taxon>Scleractinia</taxon>
        <taxon>Astrocoeniina</taxon>
        <taxon>Acroporidae</taxon>
        <taxon>Acropora</taxon>
    </lineage>
</organism>
<dbReference type="Gene3D" id="3.30.470.20">
    <property type="entry name" value="ATP-grasp fold, B domain"/>
    <property type="match status" value="1"/>
</dbReference>
<dbReference type="Proteomes" id="UP001249851">
    <property type="component" value="Unassembled WGS sequence"/>
</dbReference>
<dbReference type="EMBL" id="JARQWQ010000001">
    <property type="protein sequence ID" value="KAK2574495.1"/>
    <property type="molecule type" value="Genomic_DNA"/>
</dbReference>
<dbReference type="InterPro" id="IPR011761">
    <property type="entry name" value="ATP-grasp"/>
</dbReference>
<evidence type="ECO:0000256" key="3">
    <source>
        <dbReference type="PROSITE-ProRule" id="PRU00409"/>
    </source>
</evidence>
<evidence type="ECO:0000256" key="1">
    <source>
        <dbReference type="ARBA" id="ARBA00010871"/>
    </source>
</evidence>
<keyword evidence="6" id="KW-1185">Reference proteome</keyword>
<evidence type="ECO:0000256" key="2">
    <source>
        <dbReference type="ARBA" id="ARBA00022598"/>
    </source>
</evidence>
<protein>
    <submittedName>
        <fullName evidence="5">D-alanine--D-alanine ligase</fullName>
    </submittedName>
</protein>
<reference evidence="5" key="2">
    <citation type="journal article" date="2023" name="Science">
        <title>Genomic signatures of disease resistance in endangered staghorn corals.</title>
        <authorList>
            <person name="Vollmer S.V."/>
            <person name="Selwyn J.D."/>
            <person name="Despard B.A."/>
            <person name="Roesel C.L."/>
        </authorList>
    </citation>
    <scope>NUCLEOTIDE SEQUENCE</scope>
    <source>
        <strain evidence="5">K2</strain>
    </source>
</reference>
<dbReference type="GO" id="GO:0005524">
    <property type="term" value="F:ATP binding"/>
    <property type="evidence" value="ECO:0007669"/>
    <property type="project" value="UniProtKB-UniRule"/>
</dbReference>
<dbReference type="PANTHER" id="PTHR23132:SF23">
    <property type="entry name" value="D-ALANINE--D-ALANINE LIGASE B"/>
    <property type="match status" value="1"/>
</dbReference>
<name>A0AAD9R7W4_ACRCE</name>
<proteinExistence type="inferred from homology"/>
<evidence type="ECO:0000313" key="5">
    <source>
        <dbReference type="EMBL" id="KAK2574495.1"/>
    </source>
</evidence>
<dbReference type="InterPro" id="IPR011095">
    <property type="entry name" value="Dala_Dala_lig_C"/>
</dbReference>
<comment type="similarity">
    <text evidence="1">Belongs to the D-alanine--D-alanine ligase family.</text>
</comment>
<dbReference type="SUPFAM" id="SSF56059">
    <property type="entry name" value="Glutathione synthetase ATP-binding domain-like"/>
    <property type="match status" value="1"/>
</dbReference>
<dbReference type="AlphaFoldDB" id="A0AAD9R7W4"/>
<accession>A0AAD9R7W4</accession>
<keyword evidence="3" id="KW-0067">ATP-binding</keyword>
<dbReference type="GO" id="GO:0046872">
    <property type="term" value="F:metal ion binding"/>
    <property type="evidence" value="ECO:0007669"/>
    <property type="project" value="InterPro"/>
</dbReference>
<dbReference type="Pfam" id="PF07478">
    <property type="entry name" value="Dala_Dala_lig_C"/>
    <property type="match status" value="1"/>
</dbReference>
<keyword evidence="2 5" id="KW-0436">Ligase</keyword>
<sequence length="240" mass="26956">MDKLKTRNTLLADQSVPCAEGFVHHKGDSVTLGKVFYPCVVKASKGEDTKGVRLAKDQQSFLAALEHALSFSDQVIVERFIEGREIRCAVVESVRTGQLKALSCIEYNVRQDDIRKTEDKLMLNEMGLPLGKMKVENWFLDPAKDGDLISRIQHYSCQAFKALGLKDFGIFDFRVDHNGSPFLLECNLFCSFGPQSVLNAIAKDSGFTDKELFDLMVDNALLRRKKPLNGFPYSKKLIDA</sequence>
<dbReference type="GO" id="GO:0008716">
    <property type="term" value="F:D-alanine-D-alanine ligase activity"/>
    <property type="evidence" value="ECO:0007669"/>
    <property type="project" value="InterPro"/>
</dbReference>
<keyword evidence="3" id="KW-0547">Nucleotide-binding</keyword>
<feature type="domain" description="ATP-grasp" evidence="4">
    <location>
        <begin position="8"/>
        <end position="221"/>
    </location>
</feature>
<dbReference type="Gene3D" id="3.30.1490.20">
    <property type="entry name" value="ATP-grasp fold, A domain"/>
    <property type="match status" value="1"/>
</dbReference>
<gene>
    <name evidence="5" type="ORF">P5673_000671</name>
</gene>
<dbReference type="PROSITE" id="PS50975">
    <property type="entry name" value="ATP_GRASP"/>
    <property type="match status" value="1"/>
</dbReference>
<dbReference type="InterPro" id="IPR013815">
    <property type="entry name" value="ATP_grasp_subdomain_1"/>
</dbReference>
<reference evidence="5" key="1">
    <citation type="journal article" date="2023" name="G3 (Bethesda)">
        <title>Whole genome assembly and annotation of the endangered Caribbean coral Acropora cervicornis.</title>
        <authorList>
            <person name="Selwyn J.D."/>
            <person name="Vollmer S.V."/>
        </authorList>
    </citation>
    <scope>NUCLEOTIDE SEQUENCE</scope>
    <source>
        <strain evidence="5">K2</strain>
    </source>
</reference>
<evidence type="ECO:0000313" key="6">
    <source>
        <dbReference type="Proteomes" id="UP001249851"/>
    </source>
</evidence>
<evidence type="ECO:0000259" key="4">
    <source>
        <dbReference type="PROSITE" id="PS50975"/>
    </source>
</evidence>
<dbReference type="PANTHER" id="PTHR23132">
    <property type="entry name" value="D-ALANINE--D-ALANINE LIGASE"/>
    <property type="match status" value="1"/>
</dbReference>